<gene>
    <name evidence="2" type="ORF">GNI_070790</name>
</gene>
<dbReference type="GeneID" id="22912596"/>
<feature type="compositionally biased region" description="Polar residues" evidence="1">
    <location>
        <begin position="318"/>
        <end position="337"/>
    </location>
</feature>
<evidence type="ECO:0000256" key="1">
    <source>
        <dbReference type="SAM" id="MobiDB-lite"/>
    </source>
</evidence>
<proteinExistence type="predicted"/>
<comment type="caution">
    <text evidence="2">The sequence shown here is derived from an EMBL/GenBank/DDBJ whole genome shotgun (WGS) entry which is preliminary data.</text>
</comment>
<feature type="compositionally biased region" description="Polar residues" evidence="1">
    <location>
        <begin position="266"/>
        <end position="276"/>
    </location>
</feature>
<feature type="region of interest" description="Disordered" evidence="1">
    <location>
        <begin position="298"/>
        <end position="345"/>
    </location>
</feature>
<sequence length="621" mass="65319">TASISSQTTTGDERTSPETHSDHMPLFDTTTTEPVSTKPVSTKGSSTLFSPRSSSDISTGALTSSVSVTEPSDIWTTDSFTAEGRLSTHDEPEWWTSTSEASTAEKIRATVSEPRTATPFPPNVDSRATFPTTAPSASSRSATTFPVTYSQSGSTRAAFLTATTELPTYWEPAESTAHEQSTRPSGITKWTTPEYFGSTRNELDTTTFPVTEFTTSSGLTANRTKPVETSSTKWDGRMGTTELAIKPQSTELPSFTEEGTYPFPAESSTDPMRWQSSPAATLIQRPLAPTDSFTEAATDLVSSSSASDDTAGLPESTPRPTHSTALWSPVGSTTPAESSGSVSTSLTGVLTPAPSTFNSSLYSSTTHSSIPYPPTPYPTSTQDTPRSTLPVPYHSTDNFSTATAPATAWSSLGTDWSSPETGWSSTDWSSMWWSSGRFSAGDRFTTTAHRTKDRSSESGETATALPTAPTMSSRTASLATPGHTTGAAVPAPSSTPGAASTELLPGWTSVTGTSAPGHASTGAPTEPTVTWSSTSEWEPTATSVQSTRQGATPTDRSASPERTELRTIPRDNPPTSPGWSATSPGWSTTSTGWSTTSTGWSESSAGSSTTSEMDTSPFHTH</sequence>
<evidence type="ECO:0000313" key="3">
    <source>
        <dbReference type="Proteomes" id="UP000019763"/>
    </source>
</evidence>
<feature type="compositionally biased region" description="Basic and acidic residues" evidence="1">
    <location>
        <begin position="558"/>
        <end position="569"/>
    </location>
</feature>
<feature type="non-terminal residue" evidence="2">
    <location>
        <position position="1"/>
    </location>
</feature>
<feature type="region of interest" description="Disordered" evidence="1">
    <location>
        <begin position="246"/>
        <end position="276"/>
    </location>
</feature>
<feature type="region of interest" description="Disordered" evidence="1">
    <location>
        <begin position="173"/>
        <end position="194"/>
    </location>
</feature>
<feature type="region of interest" description="Disordered" evidence="1">
    <location>
        <begin position="83"/>
        <end position="140"/>
    </location>
</feature>
<feature type="compositionally biased region" description="Polar residues" evidence="1">
    <location>
        <begin position="469"/>
        <end position="478"/>
    </location>
</feature>
<protein>
    <submittedName>
        <fullName evidence="2">Uncharacterized protein</fullName>
    </submittedName>
</protein>
<feature type="compositionally biased region" description="Polar residues" evidence="1">
    <location>
        <begin position="1"/>
        <end position="10"/>
    </location>
</feature>
<name>A0A023B7B1_GRENI</name>
<dbReference type="RefSeq" id="XP_011130311.1">
    <property type="nucleotide sequence ID" value="XM_011132009.1"/>
</dbReference>
<reference evidence="2" key="1">
    <citation type="submission" date="2013-12" db="EMBL/GenBank/DDBJ databases">
        <authorList>
            <person name="Omoto C.K."/>
            <person name="Sibley D."/>
            <person name="Venepally P."/>
            <person name="Hadjithomas M."/>
            <person name="Karamycheva S."/>
            <person name="Brunk B."/>
            <person name="Roos D."/>
            <person name="Caler E."/>
            <person name="Lorenzi H."/>
        </authorList>
    </citation>
    <scope>NUCLEOTIDE SEQUENCE</scope>
</reference>
<feature type="non-terminal residue" evidence="2">
    <location>
        <position position="621"/>
    </location>
</feature>
<dbReference type="VEuPathDB" id="CryptoDB:GNI_070790"/>
<feature type="compositionally biased region" description="Low complexity" evidence="1">
    <location>
        <begin position="126"/>
        <end position="140"/>
    </location>
</feature>
<accession>A0A023B7B1</accession>
<feature type="compositionally biased region" description="Polar residues" evidence="1">
    <location>
        <begin position="298"/>
        <end position="308"/>
    </location>
</feature>
<feature type="compositionally biased region" description="Polar residues" evidence="1">
    <location>
        <begin position="28"/>
        <end position="69"/>
    </location>
</feature>
<dbReference type="EMBL" id="AFNH02000531">
    <property type="protein sequence ID" value="EZG67191.1"/>
    <property type="molecule type" value="Genomic_DNA"/>
</dbReference>
<organism evidence="2 3">
    <name type="scientific">Gregarina niphandrodes</name>
    <name type="common">Septate eugregarine</name>
    <dbReference type="NCBI Taxonomy" id="110365"/>
    <lineage>
        <taxon>Eukaryota</taxon>
        <taxon>Sar</taxon>
        <taxon>Alveolata</taxon>
        <taxon>Apicomplexa</taxon>
        <taxon>Conoidasida</taxon>
        <taxon>Gregarinasina</taxon>
        <taxon>Eugregarinorida</taxon>
        <taxon>Gregarinidae</taxon>
        <taxon>Gregarina</taxon>
    </lineage>
</organism>
<feature type="compositionally biased region" description="Polar residues" evidence="1">
    <location>
        <begin position="527"/>
        <end position="557"/>
    </location>
</feature>
<evidence type="ECO:0000313" key="2">
    <source>
        <dbReference type="EMBL" id="EZG67191.1"/>
    </source>
</evidence>
<feature type="compositionally biased region" description="Low complexity" evidence="1">
    <location>
        <begin position="360"/>
        <end position="370"/>
    </location>
</feature>
<feature type="compositionally biased region" description="Polar residues" evidence="1">
    <location>
        <begin position="182"/>
        <end position="191"/>
    </location>
</feature>
<dbReference type="AlphaFoldDB" id="A0A023B7B1"/>
<feature type="compositionally biased region" description="Basic and acidic residues" evidence="1">
    <location>
        <begin position="11"/>
        <end position="25"/>
    </location>
</feature>
<feature type="compositionally biased region" description="Low complexity" evidence="1">
    <location>
        <begin position="578"/>
        <end position="612"/>
    </location>
</feature>
<feature type="region of interest" description="Disordered" evidence="1">
    <location>
        <begin position="1"/>
        <end position="69"/>
    </location>
</feature>
<dbReference type="Proteomes" id="UP000019763">
    <property type="component" value="Unassembled WGS sequence"/>
</dbReference>
<feature type="region of interest" description="Disordered" evidence="1">
    <location>
        <begin position="360"/>
        <end position="398"/>
    </location>
</feature>
<keyword evidence="3" id="KW-1185">Reference proteome</keyword>
<feature type="region of interest" description="Disordered" evidence="1">
    <location>
        <begin position="444"/>
        <end position="621"/>
    </location>
</feature>